<reference evidence="4 5" key="1">
    <citation type="journal article" date="2019" name="Int. J. Syst. Evol. Microbiol.">
        <title>Methanofervidicoccus abyssi gen. nov., sp. nov., a hydrogenotrophic methanogen, isolated from a hydrothermal vent chimney in the Mid-Cayman Spreading Center, the Caribbean Sea.</title>
        <authorList>
            <person name="Sakai S."/>
            <person name="Takaki Y."/>
            <person name="Miyazaki M."/>
            <person name="Ogawara M."/>
            <person name="Yanagawa K."/>
            <person name="Miyazaki J."/>
            <person name="Takai K."/>
        </authorList>
    </citation>
    <scope>NUCLEOTIDE SEQUENCE [LARGE SCALE GENOMIC DNA]</scope>
    <source>
        <strain evidence="4 5">HHB</strain>
    </source>
</reference>
<evidence type="ECO:0000313" key="5">
    <source>
        <dbReference type="Proteomes" id="UP000290527"/>
    </source>
</evidence>
<dbReference type="InterPro" id="IPR027417">
    <property type="entry name" value="P-loop_NTPase"/>
</dbReference>
<protein>
    <submittedName>
        <fullName evidence="4">Methyl coenzyme M reductase system, component A2</fullName>
    </submittedName>
</protein>
<dbReference type="GO" id="GO:0016887">
    <property type="term" value="F:ATP hydrolysis activity"/>
    <property type="evidence" value="ECO:0007669"/>
    <property type="project" value="InterPro"/>
</dbReference>
<dbReference type="SUPFAM" id="SSF52540">
    <property type="entry name" value="P-loop containing nucleoside triphosphate hydrolases"/>
    <property type="match status" value="2"/>
</dbReference>
<dbReference type="PROSITE" id="PS50893">
    <property type="entry name" value="ABC_TRANSPORTER_2"/>
    <property type="match status" value="2"/>
</dbReference>
<sequence length="557" mass="62889">MAEVVVKNLTKRYGSKVALNNISFTVKKGEILGVVGKSGAGKSTLIRILRGVDKDYEGYVEILGRRENFREVTAIHLQRNFALWAEPAIHNIIRKLYAVRNDSDESLPMEEEWEEYEKKALEILKLVGLEHKKDVFANVLSGGEKQRLILGRQIAKIYERGEGVLLLDEPATMACPASKQILLDVLKNINRKLNITIIITSHLPEIHNYLCHRCILLEEGRIVLDGKPREVIEKFMENMSPPYIRKSTPKDKTIIEVKNVCKRYFVVRGGETLNMRNISFHVKEGEILSIIGPSGAGKSVLLRLLAGVEAPDSGRIVVDGVDLSEYGWKRIELRRKIGILHQEFSLPHYLTVEDMLKYRAGIKGEKAITAAKLKSEELGLSPKVVDGIYQLIDLPEEEMKSKLERLGLSYDIVNILFPALVDDDFNPKEILKTLNLGEEVLNKTPIELSGGEKVRVALALQLITKPKILFLDEPFGDLDPITLRDVANYLKKINDKYGTTIVLISHHIPLIKEISDRVILIDNGKVEMEGDAEVVCDRFIEISNSRFLGENLKIKHN</sequence>
<dbReference type="InterPro" id="IPR017871">
    <property type="entry name" value="ABC_transporter-like_CS"/>
</dbReference>
<evidence type="ECO:0000256" key="1">
    <source>
        <dbReference type="ARBA" id="ARBA00022741"/>
    </source>
</evidence>
<dbReference type="PANTHER" id="PTHR42764:SF1">
    <property type="entry name" value="PHOSPHONATES UTILIZATION ATP-BINDING PROTEIN PHNK-RELATED"/>
    <property type="match status" value="1"/>
</dbReference>
<keyword evidence="2" id="KW-0067">ATP-binding</keyword>
<dbReference type="GO" id="GO:0005524">
    <property type="term" value="F:ATP binding"/>
    <property type="evidence" value="ECO:0007669"/>
    <property type="project" value="UniProtKB-KW"/>
</dbReference>
<dbReference type="OrthoDB" id="97750at2157"/>
<accession>A0A401HR12</accession>
<keyword evidence="1" id="KW-0547">Nucleotide-binding</keyword>
<organism evidence="4 5">
    <name type="scientific">Methanofervidicoccus abyssi</name>
    <dbReference type="NCBI Taxonomy" id="2082189"/>
    <lineage>
        <taxon>Archaea</taxon>
        <taxon>Methanobacteriati</taxon>
        <taxon>Methanobacteriota</taxon>
        <taxon>Methanomada group</taxon>
        <taxon>Methanococci</taxon>
        <taxon>Methanococcales</taxon>
        <taxon>Methanofervidicoccus</taxon>
    </lineage>
</organism>
<gene>
    <name evidence="4" type="ORF">MHHB_P0875</name>
</gene>
<name>A0A401HR12_9EURY</name>
<evidence type="ECO:0000259" key="3">
    <source>
        <dbReference type="PROSITE" id="PS50893"/>
    </source>
</evidence>
<dbReference type="GO" id="GO:0019700">
    <property type="term" value="P:organic phosphonate catabolic process"/>
    <property type="evidence" value="ECO:0007669"/>
    <property type="project" value="TreeGrafter"/>
</dbReference>
<dbReference type="Gene3D" id="3.40.50.300">
    <property type="entry name" value="P-loop containing nucleotide triphosphate hydrolases"/>
    <property type="match status" value="2"/>
</dbReference>
<evidence type="ECO:0000313" key="4">
    <source>
        <dbReference type="EMBL" id="GBF36645.1"/>
    </source>
</evidence>
<proteinExistence type="predicted"/>
<dbReference type="Proteomes" id="UP000290527">
    <property type="component" value="Unassembled WGS sequence"/>
</dbReference>
<dbReference type="SMART" id="SM00382">
    <property type="entry name" value="AAA"/>
    <property type="match status" value="2"/>
</dbReference>
<dbReference type="RefSeq" id="WP_131007471.1">
    <property type="nucleotide sequence ID" value="NZ_BFAX01000004.1"/>
</dbReference>
<feature type="domain" description="ABC transporter" evidence="3">
    <location>
        <begin position="255"/>
        <end position="548"/>
    </location>
</feature>
<dbReference type="PROSITE" id="PS00211">
    <property type="entry name" value="ABC_TRANSPORTER_1"/>
    <property type="match status" value="2"/>
</dbReference>
<dbReference type="InterPro" id="IPR003593">
    <property type="entry name" value="AAA+_ATPase"/>
</dbReference>
<keyword evidence="5" id="KW-1185">Reference proteome</keyword>
<dbReference type="InterPro" id="IPR003439">
    <property type="entry name" value="ABC_transporter-like_ATP-bd"/>
</dbReference>
<dbReference type="PANTHER" id="PTHR42764">
    <property type="entry name" value="PHOSPHONATES UTILIZATION ATP-BINDING PROTEIN PHNK-RELATED"/>
    <property type="match status" value="1"/>
</dbReference>
<evidence type="ECO:0000256" key="2">
    <source>
        <dbReference type="ARBA" id="ARBA00022840"/>
    </source>
</evidence>
<dbReference type="AlphaFoldDB" id="A0A401HR12"/>
<dbReference type="EMBL" id="BFAX01000004">
    <property type="protein sequence ID" value="GBF36645.1"/>
    <property type="molecule type" value="Genomic_DNA"/>
</dbReference>
<comment type="caution">
    <text evidence="4">The sequence shown here is derived from an EMBL/GenBank/DDBJ whole genome shotgun (WGS) entry which is preliminary data.</text>
</comment>
<feature type="domain" description="ABC transporter" evidence="3">
    <location>
        <begin position="4"/>
        <end position="244"/>
    </location>
</feature>
<dbReference type="Pfam" id="PF00005">
    <property type="entry name" value="ABC_tran"/>
    <property type="match status" value="2"/>
</dbReference>